<keyword evidence="1" id="KW-0863">Zinc-finger</keyword>
<evidence type="ECO:0000256" key="1">
    <source>
        <dbReference type="PROSITE-ProRule" id="PRU00042"/>
    </source>
</evidence>
<evidence type="ECO:0000256" key="2">
    <source>
        <dbReference type="SAM" id="MobiDB-lite"/>
    </source>
</evidence>
<name>A0A151STA4_CAJCA</name>
<evidence type="ECO:0000259" key="3">
    <source>
        <dbReference type="PROSITE" id="PS50157"/>
    </source>
</evidence>
<organism evidence="4 5">
    <name type="scientific">Cajanus cajan</name>
    <name type="common">Pigeon pea</name>
    <name type="synonym">Cajanus indicus</name>
    <dbReference type="NCBI Taxonomy" id="3821"/>
    <lineage>
        <taxon>Eukaryota</taxon>
        <taxon>Viridiplantae</taxon>
        <taxon>Streptophyta</taxon>
        <taxon>Embryophyta</taxon>
        <taxon>Tracheophyta</taxon>
        <taxon>Spermatophyta</taxon>
        <taxon>Magnoliopsida</taxon>
        <taxon>eudicotyledons</taxon>
        <taxon>Gunneridae</taxon>
        <taxon>Pentapetalae</taxon>
        <taxon>rosids</taxon>
        <taxon>fabids</taxon>
        <taxon>Fabales</taxon>
        <taxon>Fabaceae</taxon>
        <taxon>Papilionoideae</taxon>
        <taxon>50 kb inversion clade</taxon>
        <taxon>NPAAA clade</taxon>
        <taxon>indigoferoid/millettioid clade</taxon>
        <taxon>Phaseoleae</taxon>
        <taxon>Cajanus</taxon>
    </lineage>
</organism>
<dbReference type="InterPro" id="IPR036236">
    <property type="entry name" value="Znf_C2H2_sf"/>
</dbReference>
<dbReference type="SMART" id="SM00355">
    <property type="entry name" value="ZnF_C2H2"/>
    <property type="match status" value="4"/>
</dbReference>
<dbReference type="InterPro" id="IPR013087">
    <property type="entry name" value="Znf_C2H2_type"/>
</dbReference>
<dbReference type="PANTHER" id="PTHR47591:SF1">
    <property type="entry name" value="ZINC FINGER PROTEIN ZAT2-RELATED"/>
    <property type="match status" value="1"/>
</dbReference>
<dbReference type="PANTHER" id="PTHR47591">
    <property type="entry name" value="ZINC FINGER PROTEIN ZAT2-RELATED"/>
    <property type="match status" value="1"/>
</dbReference>
<dbReference type="SUPFAM" id="SSF57667">
    <property type="entry name" value="beta-beta-alpha zinc fingers"/>
    <property type="match status" value="1"/>
</dbReference>
<protein>
    <recommendedName>
        <fullName evidence="3">C2H2-type domain-containing protein</fullName>
    </recommendedName>
</protein>
<dbReference type="Pfam" id="PF13912">
    <property type="entry name" value="zf-C2H2_6"/>
    <property type="match status" value="3"/>
</dbReference>
<dbReference type="AlphaFoldDB" id="A0A151STA4"/>
<evidence type="ECO:0000313" key="5">
    <source>
        <dbReference type="Proteomes" id="UP000075243"/>
    </source>
</evidence>
<evidence type="ECO:0000313" key="4">
    <source>
        <dbReference type="EMBL" id="KYP57989.1"/>
    </source>
</evidence>
<dbReference type="Gene3D" id="3.30.160.60">
    <property type="entry name" value="Classic Zinc Finger"/>
    <property type="match status" value="1"/>
</dbReference>
<dbReference type="STRING" id="3821.A0A151STA4"/>
<keyword evidence="1" id="KW-0479">Metal-binding</keyword>
<keyword evidence="5" id="KW-1185">Reference proteome</keyword>
<dbReference type="PROSITE" id="PS00028">
    <property type="entry name" value="ZINC_FINGER_C2H2_1"/>
    <property type="match status" value="2"/>
</dbReference>
<feature type="region of interest" description="Disordered" evidence="2">
    <location>
        <begin position="117"/>
        <end position="141"/>
    </location>
</feature>
<reference evidence="4 5" key="1">
    <citation type="journal article" date="2012" name="Nat. Biotechnol.">
        <title>Draft genome sequence of pigeonpea (Cajanus cajan), an orphan legume crop of resource-poor farmers.</title>
        <authorList>
            <person name="Varshney R.K."/>
            <person name="Chen W."/>
            <person name="Li Y."/>
            <person name="Bharti A.K."/>
            <person name="Saxena R.K."/>
            <person name="Schlueter J.A."/>
            <person name="Donoghue M.T."/>
            <person name="Azam S."/>
            <person name="Fan G."/>
            <person name="Whaley A.M."/>
            <person name="Farmer A.D."/>
            <person name="Sheridan J."/>
            <person name="Iwata A."/>
            <person name="Tuteja R."/>
            <person name="Penmetsa R.V."/>
            <person name="Wu W."/>
            <person name="Upadhyaya H.D."/>
            <person name="Yang S.P."/>
            <person name="Shah T."/>
            <person name="Saxena K.B."/>
            <person name="Michael T."/>
            <person name="McCombie W.R."/>
            <person name="Yang B."/>
            <person name="Zhang G."/>
            <person name="Yang H."/>
            <person name="Wang J."/>
            <person name="Spillane C."/>
            <person name="Cook D.R."/>
            <person name="May G.D."/>
            <person name="Xu X."/>
            <person name="Jackson S.A."/>
        </authorList>
    </citation>
    <scope>NUCLEOTIDE SEQUENCE [LARGE SCALE GENOMIC DNA]</scope>
    <source>
        <strain evidence="5">cv. Asha</strain>
    </source>
</reference>
<sequence length="374" mass="40522">MCQICNKGFSSGKALGGHLRIHNVSRKQLSRANQGVTKPKTKNKWVLVSGNNPTCALCGKSFCSMKSLFGHMRSHPEKLRRGIQSIIHNNGASSNSTCSSTLSDDSAVDLSQTLSGWSKTAKRGRKSPSSSNANSGLEDDGIEERMQEAVYELMLLASGDPKREEELHGDQIQEKPLNCEKGLLLLKPDFGNSGVKKIYRKKGAKKMKSIELEAAEEENKLVRSGLCNTTFSSHQALEGHLCSHENSKNIEVMEESESVSATGDRTTMQGNETGTVLGGCAVEAMRGYQCKIFNKTFSIGPAFGDHKGSHWTGMAEAQSAQETSSLVENGQNCSKVLAFDLNQPPAILDEEDGVQSDLFVSVNIMASSSYNSSF</sequence>
<dbReference type="EMBL" id="CM003613">
    <property type="protein sequence ID" value="KYP57989.1"/>
    <property type="molecule type" value="Genomic_DNA"/>
</dbReference>
<dbReference type="OMA" id="ATKEEHH"/>
<dbReference type="Proteomes" id="UP000075243">
    <property type="component" value="Chromosome 11"/>
</dbReference>
<feature type="domain" description="C2H2-type" evidence="3">
    <location>
        <begin position="1"/>
        <end position="27"/>
    </location>
</feature>
<keyword evidence="1" id="KW-0862">Zinc</keyword>
<dbReference type="Gramene" id="C.cajan_04176.t">
    <property type="protein sequence ID" value="C.cajan_04176.t.cds1"/>
    <property type="gene ID" value="C.cajan_04176"/>
</dbReference>
<dbReference type="GO" id="GO:0008270">
    <property type="term" value="F:zinc ion binding"/>
    <property type="evidence" value="ECO:0007669"/>
    <property type="project" value="UniProtKB-KW"/>
</dbReference>
<feature type="domain" description="C2H2-type" evidence="3">
    <location>
        <begin position="53"/>
        <end position="75"/>
    </location>
</feature>
<gene>
    <name evidence="4" type="ORF">KK1_004277</name>
</gene>
<accession>A0A151STA4</accession>
<dbReference type="PROSITE" id="PS50157">
    <property type="entry name" value="ZINC_FINGER_C2H2_2"/>
    <property type="match status" value="2"/>
</dbReference>
<proteinExistence type="predicted"/>